<sequence length="478" mass="54758">MSDDLGGYGTPPIIQPKSRVSRSQGNKTAGPSKPGPRSRQKPASPHHEVIDVEDDEGDENELRSALPVARQNHTIRDNLTQPQHKSAKGKGKARAQVPKANTNARGIGDADLPVVEESDHEMGGEIDATTSRSKKVLGEVVERRKYDEVRLDLLLESALLVDISIQLDRRFKREKQSREEVEQRCEDLTMQLEKIMRVRETEAEALMLAQKQQFEAEIAALERVNKELTTNLAKIEPLMRSGKTSVLQLLTREAADEENRKIENEVSVWRQRYEEAQAAMKERDQLLKERAQREKELLFELEVEKKNFLTFKAKTQNGSARPKSDMLGSDKPQTLQLVRLYEDSTNLLIVGLKPQRSEYLNLDDWTATCVFTYISSNNASKHSLNFMLTCRWERIDTENDAPVRNKNELHEMMYYEPVELDREPEEFIQRLQHMGTAFSFTRDQLALFLRTLYNTLDEALHVEDGEAVDDDGDVEIIE</sequence>
<gene>
    <name evidence="3" type="ORF">F5890DRAFT_83082</name>
</gene>
<dbReference type="CDD" id="cd23787">
    <property type="entry name" value="RWD_CSM1"/>
    <property type="match status" value="1"/>
</dbReference>
<accession>A0AA38Q9M8</accession>
<comment type="caution">
    <text evidence="3">The sequence shown here is derived from an EMBL/GenBank/DDBJ whole genome shotgun (WGS) entry which is preliminary data.</text>
</comment>
<keyword evidence="1" id="KW-0175">Coiled coil</keyword>
<evidence type="ECO:0000256" key="1">
    <source>
        <dbReference type="SAM" id="Coils"/>
    </source>
</evidence>
<feature type="coiled-coil region" evidence="1">
    <location>
        <begin position="171"/>
        <end position="296"/>
    </location>
</feature>
<feature type="region of interest" description="Disordered" evidence="2">
    <location>
        <begin position="1"/>
        <end position="98"/>
    </location>
</feature>
<dbReference type="EMBL" id="MU801900">
    <property type="protein sequence ID" value="KAJ3989180.1"/>
    <property type="molecule type" value="Genomic_DNA"/>
</dbReference>
<evidence type="ECO:0008006" key="5">
    <source>
        <dbReference type="Google" id="ProtNLM"/>
    </source>
</evidence>
<reference evidence="3" key="1">
    <citation type="submission" date="2022-08" db="EMBL/GenBank/DDBJ databases">
        <authorList>
            <consortium name="DOE Joint Genome Institute"/>
            <person name="Min B."/>
            <person name="Riley R."/>
            <person name="Sierra-Patev S."/>
            <person name="Naranjo-Ortiz M."/>
            <person name="Looney B."/>
            <person name="Konkel Z."/>
            <person name="Slot J.C."/>
            <person name="Sakamoto Y."/>
            <person name="Steenwyk J.L."/>
            <person name="Rokas A."/>
            <person name="Carro J."/>
            <person name="Camarero S."/>
            <person name="Ferreira P."/>
            <person name="Molpeceres G."/>
            <person name="Ruiz-Duenas F.J."/>
            <person name="Serrano A."/>
            <person name="Henrissat B."/>
            <person name="Drula E."/>
            <person name="Hughes K.W."/>
            <person name="Mata J.L."/>
            <person name="Ishikawa N.K."/>
            <person name="Vargas-Isla R."/>
            <person name="Ushijima S."/>
            <person name="Smith C.A."/>
            <person name="Ahrendt S."/>
            <person name="Andreopoulos W."/>
            <person name="He G."/>
            <person name="Labutti K."/>
            <person name="Lipzen A."/>
            <person name="Ng V."/>
            <person name="Sandor L."/>
            <person name="Barry K."/>
            <person name="Martinez A.T."/>
            <person name="Xiao Y."/>
            <person name="Gibbons J.G."/>
            <person name="Terashima K."/>
            <person name="Hibbett D.S."/>
            <person name="Grigoriev I.V."/>
        </authorList>
    </citation>
    <scope>NUCLEOTIDE SEQUENCE</scope>
    <source>
        <strain evidence="3">TFB7829</strain>
    </source>
</reference>
<dbReference type="Proteomes" id="UP001163850">
    <property type="component" value="Unassembled WGS sequence"/>
</dbReference>
<name>A0AA38Q9M8_9AGAR</name>
<evidence type="ECO:0000313" key="3">
    <source>
        <dbReference type="EMBL" id="KAJ3989180.1"/>
    </source>
</evidence>
<organism evidence="3 4">
    <name type="scientific">Lentinula detonsa</name>
    <dbReference type="NCBI Taxonomy" id="2804962"/>
    <lineage>
        <taxon>Eukaryota</taxon>
        <taxon>Fungi</taxon>
        <taxon>Dikarya</taxon>
        <taxon>Basidiomycota</taxon>
        <taxon>Agaricomycotina</taxon>
        <taxon>Agaricomycetes</taxon>
        <taxon>Agaricomycetidae</taxon>
        <taxon>Agaricales</taxon>
        <taxon>Marasmiineae</taxon>
        <taxon>Omphalotaceae</taxon>
        <taxon>Lentinula</taxon>
    </lineage>
</organism>
<evidence type="ECO:0000256" key="2">
    <source>
        <dbReference type="SAM" id="MobiDB-lite"/>
    </source>
</evidence>
<proteinExistence type="predicted"/>
<protein>
    <recommendedName>
        <fullName evidence="5">Monopolin complex subunit Csm1/Pcs1 C-terminal domain-containing protein</fullName>
    </recommendedName>
</protein>
<evidence type="ECO:0000313" key="4">
    <source>
        <dbReference type="Proteomes" id="UP001163850"/>
    </source>
</evidence>
<dbReference type="AlphaFoldDB" id="A0AA38Q9M8"/>